<sequence>MKKALKIILWSVLAIAVLLVGAAMLFSYKVTHGFPVSYETDVPAISFPEGKTKVLLFSKSTGFRHGESIEAGKKAFADMAAKNNWFLYDTEDGGVFNAEQLAKFDVVVFNNCTGRLLNDEQQNALAAYVKNGGNWIGIHGAGDNSHQWPWYEQNLIGANFSHHPIEAHLQEATVTLNDAPDTLVENALPQTWQHTDEWYVFFDNPRKSGSHVIYNIDGTKINPNGNIMFVKDKNFGMGKDHPVAWYRNVEKGHAYYTSIGHDATAWAQAPFLNLLQNEVECSAKKN</sequence>
<dbReference type="STRING" id="1792845.BC343_26260"/>
<reference evidence="3 4" key="1">
    <citation type="submission" date="2016-07" db="EMBL/GenBank/DDBJ databases">
        <title>Genomic analysis of zinc-resistant bacterium Mucilaginibacter pedocola TBZ30.</title>
        <authorList>
            <person name="Huang J."/>
            <person name="Tang J."/>
        </authorList>
    </citation>
    <scope>NUCLEOTIDE SEQUENCE [LARGE SCALE GENOMIC DNA]</scope>
    <source>
        <strain evidence="3 4">TBZ30</strain>
    </source>
</reference>
<keyword evidence="4" id="KW-1185">Reference proteome</keyword>
<dbReference type="PANTHER" id="PTHR40469:SF2">
    <property type="entry name" value="GALACTOSE-BINDING DOMAIN-LIKE SUPERFAMILY PROTEIN"/>
    <property type="match status" value="1"/>
</dbReference>
<keyword evidence="1" id="KW-0812">Transmembrane</keyword>
<evidence type="ECO:0000256" key="1">
    <source>
        <dbReference type="SAM" id="Phobius"/>
    </source>
</evidence>
<dbReference type="SUPFAM" id="SSF52317">
    <property type="entry name" value="Class I glutamine amidotransferase-like"/>
    <property type="match status" value="1"/>
</dbReference>
<gene>
    <name evidence="3" type="ORF">BC343_26260</name>
</gene>
<protein>
    <recommendedName>
        <fullName evidence="2">ThuA-like domain-containing protein</fullName>
    </recommendedName>
</protein>
<proteinExistence type="predicted"/>
<keyword evidence="1" id="KW-1133">Transmembrane helix</keyword>
<dbReference type="InterPro" id="IPR029062">
    <property type="entry name" value="Class_I_gatase-like"/>
</dbReference>
<dbReference type="Pfam" id="PF06283">
    <property type="entry name" value="ThuA"/>
    <property type="match status" value="1"/>
</dbReference>
<evidence type="ECO:0000313" key="3">
    <source>
        <dbReference type="EMBL" id="OOQ60263.1"/>
    </source>
</evidence>
<keyword evidence="1" id="KW-0472">Membrane</keyword>
<dbReference type="RefSeq" id="WP_078347805.1">
    <property type="nucleotide sequence ID" value="NZ_MBTF01000008.1"/>
</dbReference>
<dbReference type="OrthoDB" id="9816308at2"/>
<accession>A0A1S9PH27</accession>
<dbReference type="AlphaFoldDB" id="A0A1S9PH27"/>
<feature type="transmembrane region" description="Helical" evidence="1">
    <location>
        <begin position="7"/>
        <end position="28"/>
    </location>
</feature>
<feature type="domain" description="ThuA-like" evidence="2">
    <location>
        <begin position="53"/>
        <end position="277"/>
    </location>
</feature>
<dbReference type="Proteomes" id="UP000189739">
    <property type="component" value="Unassembled WGS sequence"/>
</dbReference>
<name>A0A1S9PH27_9SPHI</name>
<dbReference type="Gene3D" id="3.40.50.880">
    <property type="match status" value="1"/>
</dbReference>
<dbReference type="EMBL" id="MBTF01000008">
    <property type="protein sequence ID" value="OOQ60263.1"/>
    <property type="molecule type" value="Genomic_DNA"/>
</dbReference>
<dbReference type="CDD" id="cd03143">
    <property type="entry name" value="A4_beta-galactosidase_middle_domain"/>
    <property type="match status" value="1"/>
</dbReference>
<organism evidence="3 4">
    <name type="scientific">Mucilaginibacter pedocola</name>
    <dbReference type="NCBI Taxonomy" id="1792845"/>
    <lineage>
        <taxon>Bacteria</taxon>
        <taxon>Pseudomonadati</taxon>
        <taxon>Bacteroidota</taxon>
        <taxon>Sphingobacteriia</taxon>
        <taxon>Sphingobacteriales</taxon>
        <taxon>Sphingobacteriaceae</taxon>
        <taxon>Mucilaginibacter</taxon>
    </lineage>
</organism>
<comment type="caution">
    <text evidence="3">The sequence shown here is derived from an EMBL/GenBank/DDBJ whole genome shotgun (WGS) entry which is preliminary data.</text>
</comment>
<evidence type="ECO:0000259" key="2">
    <source>
        <dbReference type="Pfam" id="PF06283"/>
    </source>
</evidence>
<dbReference type="PANTHER" id="PTHR40469">
    <property type="entry name" value="SECRETED GLYCOSYL HYDROLASE"/>
    <property type="match status" value="1"/>
</dbReference>
<evidence type="ECO:0000313" key="4">
    <source>
        <dbReference type="Proteomes" id="UP000189739"/>
    </source>
</evidence>
<dbReference type="InterPro" id="IPR029010">
    <property type="entry name" value="ThuA-like"/>
</dbReference>